<feature type="non-terminal residue" evidence="1">
    <location>
        <position position="1"/>
    </location>
</feature>
<proteinExistence type="predicted"/>
<protein>
    <submittedName>
        <fullName evidence="1">4236_t:CDS:1</fullName>
    </submittedName>
</protein>
<comment type="caution">
    <text evidence="1">The sequence shown here is derived from an EMBL/GenBank/DDBJ whole genome shotgun (WGS) entry which is preliminary data.</text>
</comment>
<dbReference type="AlphaFoldDB" id="A0A9N9J365"/>
<dbReference type="Proteomes" id="UP000789396">
    <property type="component" value="Unassembled WGS sequence"/>
</dbReference>
<name>A0A9N9J365_9GLOM</name>
<reference evidence="1" key="1">
    <citation type="submission" date="2021-06" db="EMBL/GenBank/DDBJ databases">
        <authorList>
            <person name="Kallberg Y."/>
            <person name="Tangrot J."/>
            <person name="Rosling A."/>
        </authorList>
    </citation>
    <scope>NUCLEOTIDE SEQUENCE</scope>
    <source>
        <strain evidence="1">IN212</strain>
    </source>
</reference>
<dbReference type="EMBL" id="CAJVPZ010042308">
    <property type="protein sequence ID" value="CAG8763537.1"/>
    <property type="molecule type" value="Genomic_DNA"/>
</dbReference>
<sequence length="63" mass="7127">LELLKNAKKNGENVIESQQSVVANLYVTKHRGRPPKHFKDALENITNTCQNSQNTKLVADHNE</sequence>
<evidence type="ECO:0000313" key="2">
    <source>
        <dbReference type="Proteomes" id="UP000789396"/>
    </source>
</evidence>
<organism evidence="1 2">
    <name type="scientific">Racocetra fulgida</name>
    <dbReference type="NCBI Taxonomy" id="60492"/>
    <lineage>
        <taxon>Eukaryota</taxon>
        <taxon>Fungi</taxon>
        <taxon>Fungi incertae sedis</taxon>
        <taxon>Mucoromycota</taxon>
        <taxon>Glomeromycotina</taxon>
        <taxon>Glomeromycetes</taxon>
        <taxon>Diversisporales</taxon>
        <taxon>Gigasporaceae</taxon>
        <taxon>Racocetra</taxon>
    </lineage>
</organism>
<gene>
    <name evidence="1" type="ORF">RFULGI_LOCUS14498</name>
</gene>
<accession>A0A9N9J365</accession>
<keyword evidence="2" id="KW-1185">Reference proteome</keyword>
<evidence type="ECO:0000313" key="1">
    <source>
        <dbReference type="EMBL" id="CAG8763537.1"/>
    </source>
</evidence>